<comment type="catalytic activity">
    <reaction evidence="10 11">
        <text>tRNA(Gly) + glycine + ATP = glycyl-tRNA(Gly) + AMP + diphosphate</text>
        <dbReference type="Rhea" id="RHEA:16013"/>
        <dbReference type="Rhea" id="RHEA-COMP:9664"/>
        <dbReference type="Rhea" id="RHEA-COMP:9683"/>
        <dbReference type="ChEBI" id="CHEBI:30616"/>
        <dbReference type="ChEBI" id="CHEBI:33019"/>
        <dbReference type="ChEBI" id="CHEBI:57305"/>
        <dbReference type="ChEBI" id="CHEBI:78442"/>
        <dbReference type="ChEBI" id="CHEBI:78522"/>
        <dbReference type="ChEBI" id="CHEBI:456215"/>
        <dbReference type="EC" id="6.1.1.14"/>
    </reaction>
</comment>
<dbReference type="PROSITE" id="PS50861">
    <property type="entry name" value="AA_TRNA_LIGASE_II_GLYAB"/>
    <property type="match status" value="1"/>
</dbReference>
<keyword evidence="6 11" id="KW-0547">Nucleotide-binding</keyword>
<evidence type="ECO:0000256" key="1">
    <source>
        <dbReference type="ARBA" id="ARBA00004496"/>
    </source>
</evidence>
<dbReference type="PRINTS" id="PR01045">
    <property type="entry name" value="TRNASYNTHGB"/>
</dbReference>
<dbReference type="PANTHER" id="PTHR30075">
    <property type="entry name" value="GLYCYL-TRNA SYNTHETASE"/>
    <property type="match status" value="1"/>
</dbReference>
<keyword evidence="14" id="KW-1185">Reference proteome</keyword>
<sequence length="695" mass="75990">MNPTLLVELFTEELPPKALLSLGEAFSELLANALKQAGHLTANSQIKTFASPRRLGCQITDVLAKSPDEDALERLLPAKIGLDGNGQPTPPLLKKLSSLGLEGVAASALESISDGKQDVLHIRRKVIGKALAESLAVALEQATTKLPIPKVMSYQRPDGSTVKFVRPAHRLVALHGEQVLPVEILGLKADRLTLGHRFLSSGVINLKNADGYAEQLKNEGKVIASFGERREAIAQCIELAAKPERAVQPDALIDEVCALVEWPVVYEGHFEEAFLEVPQECLILTMQANQKYFAITDQNGQMRNRFLLVSNLETETPHSIIHGNERVLRARLADAKFFFDQDRKRSLESRIEGLAQVVYHNKLGSQKDRNERLVALAQWLAPFTGAEPALAQRAALLCKADLLTDMVGEFPELQGNMGEHYARHDGEKPDVAQAIADHYSPRFAGDTLPRNAVGLAVALADKVETMVGIYGIGLIPTGDKDPFALRRHALGVIRMVIERKLPLNIKAALKTACGLFSGYADFSDSSEGVYQFMLDRLRGYLRDQGYSAAEVESVLAQQPEQFTDLVARLEAVRAFSALEQADALAAANKRITNILKKAEGTSAAFSADLLREPAEKALADKVKAIEPSALQAFANGNFQEALALLAPLRPEVDAFFNDVMVMDKDESLKNNRIALLSWMHGLMNKVADISQLAKA</sequence>
<dbReference type="Proteomes" id="UP001156664">
    <property type="component" value="Unassembled WGS sequence"/>
</dbReference>
<keyword evidence="4 11" id="KW-0963">Cytoplasm</keyword>
<evidence type="ECO:0000256" key="3">
    <source>
        <dbReference type="ARBA" id="ARBA00011209"/>
    </source>
</evidence>
<proteinExistence type="inferred from homology"/>
<organism evidence="13 14">
    <name type="scientific">Limnobacter litoralis</name>
    <dbReference type="NCBI Taxonomy" id="481366"/>
    <lineage>
        <taxon>Bacteria</taxon>
        <taxon>Pseudomonadati</taxon>
        <taxon>Pseudomonadota</taxon>
        <taxon>Betaproteobacteria</taxon>
        <taxon>Burkholderiales</taxon>
        <taxon>Burkholderiaceae</taxon>
        <taxon>Limnobacter</taxon>
    </lineage>
</organism>
<comment type="similarity">
    <text evidence="2 11">Belongs to the class-II aminoacyl-tRNA synthetase family.</text>
</comment>
<dbReference type="HAMAP" id="MF_00255">
    <property type="entry name" value="Gly_tRNA_synth_beta"/>
    <property type="match status" value="1"/>
</dbReference>
<dbReference type="InterPro" id="IPR008909">
    <property type="entry name" value="DALR_anticod-bd"/>
</dbReference>
<dbReference type="SUPFAM" id="SSF109604">
    <property type="entry name" value="HD-domain/PDEase-like"/>
    <property type="match status" value="1"/>
</dbReference>
<dbReference type="InterPro" id="IPR006194">
    <property type="entry name" value="Gly-tRNA-synth_heterodimer"/>
</dbReference>
<evidence type="ECO:0000256" key="4">
    <source>
        <dbReference type="ARBA" id="ARBA00022490"/>
    </source>
</evidence>
<evidence type="ECO:0000256" key="11">
    <source>
        <dbReference type="HAMAP-Rule" id="MF_00255"/>
    </source>
</evidence>
<feature type="domain" description="DALR anticodon binding" evidence="12">
    <location>
        <begin position="586"/>
        <end position="683"/>
    </location>
</feature>
<dbReference type="EC" id="6.1.1.14" evidence="11"/>
<dbReference type="InterPro" id="IPR015944">
    <property type="entry name" value="Gly-tRNA-synth_bsu"/>
</dbReference>
<protein>
    <recommendedName>
        <fullName evidence="11">Glycine--tRNA ligase beta subunit</fullName>
        <ecNumber evidence="11">6.1.1.14</ecNumber>
    </recommendedName>
    <alternativeName>
        <fullName evidence="11">Glycyl-tRNA synthetase beta subunit</fullName>
        <shortName evidence="11">GlyRS</shortName>
    </alternativeName>
</protein>
<dbReference type="RefSeq" id="WP_284281901.1">
    <property type="nucleotide sequence ID" value="NZ_BSOJ01000028.1"/>
</dbReference>
<dbReference type="GO" id="GO:0016874">
    <property type="term" value="F:ligase activity"/>
    <property type="evidence" value="ECO:0007669"/>
    <property type="project" value="UniProtKB-KW"/>
</dbReference>
<gene>
    <name evidence="11 13" type="primary">glyS</name>
    <name evidence="13" type="ORF">GCM10007875_22600</name>
</gene>
<keyword evidence="8 11" id="KW-0648">Protein biosynthesis</keyword>
<evidence type="ECO:0000256" key="6">
    <source>
        <dbReference type="ARBA" id="ARBA00022741"/>
    </source>
</evidence>
<evidence type="ECO:0000256" key="2">
    <source>
        <dbReference type="ARBA" id="ARBA00008226"/>
    </source>
</evidence>
<reference evidence="14" key="1">
    <citation type="journal article" date="2019" name="Int. J. Syst. Evol. Microbiol.">
        <title>The Global Catalogue of Microorganisms (GCM) 10K type strain sequencing project: providing services to taxonomists for standard genome sequencing and annotation.</title>
        <authorList>
            <consortium name="The Broad Institute Genomics Platform"/>
            <consortium name="The Broad Institute Genome Sequencing Center for Infectious Disease"/>
            <person name="Wu L."/>
            <person name="Ma J."/>
        </authorList>
    </citation>
    <scope>NUCLEOTIDE SEQUENCE [LARGE SCALE GENOMIC DNA]</scope>
    <source>
        <strain evidence="14">NBRC 105857</strain>
    </source>
</reference>
<dbReference type="EMBL" id="BSOJ01000028">
    <property type="protein sequence ID" value="GLR27169.1"/>
    <property type="molecule type" value="Genomic_DNA"/>
</dbReference>
<dbReference type="NCBIfam" id="TIGR00211">
    <property type="entry name" value="glyS"/>
    <property type="match status" value="1"/>
</dbReference>
<evidence type="ECO:0000313" key="14">
    <source>
        <dbReference type="Proteomes" id="UP001156664"/>
    </source>
</evidence>
<name>A0ABQ5YWP5_9BURK</name>
<comment type="subunit">
    <text evidence="3 11">Tetramer of two alpha and two beta subunits.</text>
</comment>
<evidence type="ECO:0000256" key="10">
    <source>
        <dbReference type="ARBA" id="ARBA00047937"/>
    </source>
</evidence>
<evidence type="ECO:0000256" key="5">
    <source>
        <dbReference type="ARBA" id="ARBA00022598"/>
    </source>
</evidence>
<dbReference type="Pfam" id="PF05746">
    <property type="entry name" value="DALR_1"/>
    <property type="match status" value="1"/>
</dbReference>
<evidence type="ECO:0000259" key="12">
    <source>
        <dbReference type="Pfam" id="PF05746"/>
    </source>
</evidence>
<evidence type="ECO:0000256" key="8">
    <source>
        <dbReference type="ARBA" id="ARBA00022917"/>
    </source>
</evidence>
<dbReference type="Pfam" id="PF02092">
    <property type="entry name" value="tRNA_synt_2f"/>
    <property type="match status" value="1"/>
</dbReference>
<evidence type="ECO:0000313" key="13">
    <source>
        <dbReference type="EMBL" id="GLR27169.1"/>
    </source>
</evidence>
<keyword evidence="7 11" id="KW-0067">ATP-binding</keyword>
<keyword evidence="5 11" id="KW-0436">Ligase</keyword>
<evidence type="ECO:0000256" key="7">
    <source>
        <dbReference type="ARBA" id="ARBA00022840"/>
    </source>
</evidence>
<keyword evidence="9 11" id="KW-0030">Aminoacyl-tRNA synthetase</keyword>
<dbReference type="PANTHER" id="PTHR30075:SF2">
    <property type="entry name" value="GLYCINE--TRNA LIGASE, CHLOROPLASTIC_MITOCHONDRIAL 2"/>
    <property type="match status" value="1"/>
</dbReference>
<accession>A0ABQ5YWP5</accession>
<comment type="subcellular location">
    <subcellularLocation>
        <location evidence="1 11">Cytoplasm</location>
    </subcellularLocation>
</comment>
<evidence type="ECO:0000256" key="9">
    <source>
        <dbReference type="ARBA" id="ARBA00023146"/>
    </source>
</evidence>
<comment type="caution">
    <text evidence="13">The sequence shown here is derived from an EMBL/GenBank/DDBJ whole genome shotgun (WGS) entry which is preliminary data.</text>
</comment>